<evidence type="ECO:0000313" key="2">
    <source>
        <dbReference type="EMBL" id="RDI40126.1"/>
    </source>
</evidence>
<dbReference type="Proteomes" id="UP000255326">
    <property type="component" value="Unassembled WGS sequence"/>
</dbReference>
<dbReference type="EMBL" id="QQAY01000012">
    <property type="protein sequence ID" value="RDI40126.1"/>
    <property type="molecule type" value="Genomic_DNA"/>
</dbReference>
<dbReference type="AlphaFoldDB" id="A0A370GAC0"/>
<feature type="region of interest" description="Disordered" evidence="1">
    <location>
        <begin position="741"/>
        <end position="768"/>
    </location>
</feature>
<accession>A0A370GAC0</accession>
<gene>
    <name evidence="2" type="ORF">DFR59_11242</name>
</gene>
<sequence>MQVANEQKLTNFAPSDKAITLKEGDIYHAFIKEKLPNDEAILQIRNQDFKVKFENPASTQGKTMIQVVDANQSPPLVKSAASADNGKGTGQKADLDKTLLQLNDGKPVSDGIKSAAAILQQKGIPLTKQTFQDLKKFIESEPGNINQKLETIAVMAKKGLDFTPAQMKSVHEALFGSSYGKELAQLAKEIDGQFSFTKVESAPYGKPTDVLKAAIDEIKHGDIAKAIAMLKDELRKDPSLSGIKKSLTQSEQLLRLAENKNNGDSQKLLKLAANLLLSTLKQDGAVQISQNPVLAEDNRLNEIAKLMKSIQKDPDLSKILQNLNGLTDKLSDGQAGILQNAIQNANQLSSIGKEMAARQELMNAMKRIEGEIKQSLPSQDITNTQDFYQLNDDLFASIPFQSKDFIVSKITLKLSQAAIDFKSFKQDVTRNLQTVEQNIGKASAKPLLEATIKQLDQTILKSDFMLYTDMKTEKKLMTASTQLAQAKQLLADGDYPGAKKIVSDIKMMIDKITFKPSDTRVQHFVSKELTQLDGAAPEKQLLQQFDQAQAAFKQQPTARGAFEYLKQMGLTHDADHAQALVQSSKNESALDTNMKNILMKLQNEADGISQSSLKVDGLMQNLTGQQLLSKNDPSGLQSMMFSLPLVLKDQVENVKVFINSNNSSQKIDWENCSLFFLLETKKLGDLGISLKTTNRNLSINIKNDSPGFKEKMAPLTDIAKERLEEIGYGIGSVQFSSLHTAPAKEQSKAEKPSIKNPAFTEKGYDFSI</sequence>
<name>A0A370GAC0_9BACI</name>
<evidence type="ECO:0000313" key="3">
    <source>
        <dbReference type="Proteomes" id="UP000255326"/>
    </source>
</evidence>
<protein>
    <submittedName>
        <fullName evidence="2">Uncharacterized protein</fullName>
    </submittedName>
</protein>
<keyword evidence="3" id="KW-1185">Reference proteome</keyword>
<reference evidence="2 3" key="1">
    <citation type="submission" date="2018-07" db="EMBL/GenBank/DDBJ databases">
        <title>Genomic Encyclopedia of Type Strains, Phase IV (KMG-IV): sequencing the most valuable type-strain genomes for metagenomic binning, comparative biology and taxonomic classification.</title>
        <authorList>
            <person name="Goeker M."/>
        </authorList>
    </citation>
    <scope>NUCLEOTIDE SEQUENCE [LARGE SCALE GENOMIC DNA]</scope>
    <source>
        <strain evidence="2 3">DSM 25281</strain>
    </source>
</reference>
<dbReference type="RefSeq" id="WP_114746518.1">
    <property type="nucleotide sequence ID" value="NZ_QQAY01000012.1"/>
</dbReference>
<comment type="caution">
    <text evidence="2">The sequence shown here is derived from an EMBL/GenBank/DDBJ whole genome shotgun (WGS) entry which is preliminary data.</text>
</comment>
<proteinExistence type="predicted"/>
<evidence type="ECO:0000256" key="1">
    <source>
        <dbReference type="SAM" id="MobiDB-lite"/>
    </source>
</evidence>
<dbReference type="OrthoDB" id="2351076at2"/>
<organism evidence="2 3">
    <name type="scientific">Falsibacillus pallidus</name>
    <dbReference type="NCBI Taxonomy" id="493781"/>
    <lineage>
        <taxon>Bacteria</taxon>
        <taxon>Bacillati</taxon>
        <taxon>Bacillota</taxon>
        <taxon>Bacilli</taxon>
        <taxon>Bacillales</taxon>
        <taxon>Bacillaceae</taxon>
        <taxon>Falsibacillus</taxon>
    </lineage>
</organism>